<proteinExistence type="predicted"/>
<keyword evidence="1" id="KW-1133">Transmembrane helix</keyword>
<evidence type="ECO:0000313" key="2">
    <source>
        <dbReference type="EMBL" id="OLR54950.1"/>
    </source>
</evidence>
<dbReference type="PANTHER" id="PTHR37305:SF1">
    <property type="entry name" value="MEMBRANE PROTEIN"/>
    <property type="match status" value="1"/>
</dbReference>
<gene>
    <name evidence="2" type="ORF">BHK98_01970</name>
</gene>
<accession>A0A1Q9JFD5</accession>
<protein>
    <submittedName>
        <fullName evidence="2">Uncharacterized protein</fullName>
    </submittedName>
</protein>
<comment type="caution">
    <text evidence="2">The sequence shown here is derived from an EMBL/GenBank/DDBJ whole genome shotgun (WGS) entry which is preliminary data.</text>
</comment>
<name>A0A1Q9JFD5_9FIRM</name>
<dbReference type="RefSeq" id="WP_075711968.1">
    <property type="nucleotide sequence ID" value="NZ_MJIE01000001.1"/>
</dbReference>
<dbReference type="OrthoDB" id="1700423at2"/>
<dbReference type="PANTHER" id="PTHR37305">
    <property type="entry name" value="INTEGRAL MEMBRANE PROTEIN-RELATED"/>
    <property type="match status" value="1"/>
</dbReference>
<keyword evidence="1" id="KW-0812">Transmembrane</keyword>
<keyword evidence="3" id="KW-1185">Reference proteome</keyword>
<feature type="transmembrane region" description="Helical" evidence="1">
    <location>
        <begin position="210"/>
        <end position="243"/>
    </location>
</feature>
<dbReference type="EMBL" id="MJIE01000001">
    <property type="protein sequence ID" value="OLR54950.1"/>
    <property type="molecule type" value="Genomic_DNA"/>
</dbReference>
<reference evidence="2 3" key="1">
    <citation type="journal article" date="2016" name="Appl. Environ. Microbiol.">
        <title>Function and Phylogeny of Bacterial Butyryl Coenzyme A:Acetate Transferases and Their Diversity in the Proximal Colon of Swine.</title>
        <authorList>
            <person name="Trachsel J."/>
            <person name="Bayles D.O."/>
            <person name="Looft T."/>
            <person name="Levine U.Y."/>
            <person name="Allen H.K."/>
        </authorList>
    </citation>
    <scope>NUCLEOTIDE SEQUENCE [LARGE SCALE GENOMIC DNA]</scope>
    <source>
        <strain evidence="2 3">68-3-10</strain>
    </source>
</reference>
<feature type="transmembrane region" description="Helical" evidence="1">
    <location>
        <begin position="169"/>
        <end position="189"/>
    </location>
</feature>
<evidence type="ECO:0000256" key="1">
    <source>
        <dbReference type="SAM" id="Phobius"/>
    </source>
</evidence>
<sequence length="390" mass="43535">MNARMLRTELYKIFSKKIVWIAMLVFMLFFLLLKGQFINSDFTENTLEPIRPELESLVSSEELHDYIKNSGYSCTYEELSAHLTQPVIQYAEKNELQYELTSIINNYYERIDRRSKYIQELMNDSTAFMSGVMGRAREKALEAYQTSSVKIELNLDRGSNNLIDVNHSMVFPALIMLVIIVGLSGVYSDEYGNRTQAALLTTRKGRKGVFLSKFIASCIFTVVVVTVMEAFFMVVTIICYHVPSTTISAASTYGLSLTTYEGSVYGFCARQILGTMLAGMVLGCFVMCISALSRSALIPFFISGVVYGGSALYANEVVFPQTLSSIASLPGEMSLFMLQSQVELVSAPHYTSFFGILVPSLVANILLNLVIAVVCLLICYRAYIHKQVKG</sequence>
<evidence type="ECO:0000313" key="3">
    <source>
        <dbReference type="Proteomes" id="UP000187404"/>
    </source>
</evidence>
<dbReference type="AlphaFoldDB" id="A0A1Q9JFD5"/>
<organism evidence="2 3">
    <name type="scientific">Hornefia porci</name>
    <dbReference type="NCBI Taxonomy" id="2652292"/>
    <lineage>
        <taxon>Bacteria</taxon>
        <taxon>Bacillati</taxon>
        <taxon>Bacillota</taxon>
        <taxon>Clostridia</taxon>
        <taxon>Peptostreptococcales</taxon>
        <taxon>Anaerovoracaceae</taxon>
        <taxon>Hornefia</taxon>
    </lineage>
</organism>
<feature type="transmembrane region" description="Helical" evidence="1">
    <location>
        <begin position="296"/>
        <end position="314"/>
    </location>
</feature>
<feature type="transmembrane region" description="Helical" evidence="1">
    <location>
        <begin position="20"/>
        <end position="38"/>
    </location>
</feature>
<dbReference type="Proteomes" id="UP000187404">
    <property type="component" value="Unassembled WGS sequence"/>
</dbReference>
<dbReference type="STRING" id="1261640.BHK98_01970"/>
<feature type="transmembrane region" description="Helical" evidence="1">
    <location>
        <begin position="263"/>
        <end position="289"/>
    </location>
</feature>
<feature type="transmembrane region" description="Helical" evidence="1">
    <location>
        <begin position="353"/>
        <end position="380"/>
    </location>
</feature>
<keyword evidence="1" id="KW-0472">Membrane</keyword>